<dbReference type="Pfam" id="PF01055">
    <property type="entry name" value="Glyco_hydro_31_2nd"/>
    <property type="match status" value="1"/>
</dbReference>
<evidence type="ECO:0000259" key="5">
    <source>
        <dbReference type="Pfam" id="PF21365"/>
    </source>
</evidence>
<evidence type="ECO:0000313" key="7">
    <source>
        <dbReference type="Proteomes" id="UP000030625"/>
    </source>
</evidence>
<feature type="domain" description="Glycoside hydrolase family 31 TIM barrel" evidence="4">
    <location>
        <begin position="236"/>
        <end position="583"/>
    </location>
</feature>
<feature type="compositionally biased region" description="Low complexity" evidence="3">
    <location>
        <begin position="12"/>
        <end position="25"/>
    </location>
</feature>
<dbReference type="Pfam" id="PF21365">
    <property type="entry name" value="Glyco_hydro_31_3rd"/>
    <property type="match status" value="1"/>
</dbReference>
<dbReference type="InterPro" id="IPR048395">
    <property type="entry name" value="Glyco_hydro_31_C"/>
</dbReference>
<dbReference type="SUPFAM" id="SSF51011">
    <property type="entry name" value="Glycosyl hydrolase domain"/>
    <property type="match status" value="1"/>
</dbReference>
<dbReference type="InterPro" id="IPR013780">
    <property type="entry name" value="Glyco_hydro_b"/>
</dbReference>
<dbReference type="InterPro" id="IPR017853">
    <property type="entry name" value="GH"/>
</dbReference>
<comment type="similarity">
    <text evidence="1 2">Belongs to the glycosyl hydrolase 31 family.</text>
</comment>
<feature type="domain" description="Glycosyl hydrolase family 31 C-terminal" evidence="5">
    <location>
        <begin position="591"/>
        <end position="686"/>
    </location>
</feature>
<dbReference type="GO" id="GO:0090599">
    <property type="term" value="F:alpha-glucosidase activity"/>
    <property type="evidence" value="ECO:0007669"/>
    <property type="project" value="TreeGrafter"/>
</dbReference>
<gene>
    <name evidence="6" type="ORF">AH68_08410</name>
</gene>
<dbReference type="HOGENOM" id="CLU_005043_1_0_11"/>
<dbReference type="PANTHER" id="PTHR22762:SF89">
    <property type="entry name" value="ALPHA-XYLOSIDASE"/>
    <property type="match status" value="1"/>
</dbReference>
<evidence type="ECO:0000256" key="2">
    <source>
        <dbReference type="RuleBase" id="RU361185"/>
    </source>
</evidence>
<protein>
    <submittedName>
        <fullName evidence="6">Alpha-glucosidase</fullName>
    </submittedName>
</protein>
<evidence type="ECO:0000256" key="3">
    <source>
        <dbReference type="SAM" id="MobiDB-lite"/>
    </source>
</evidence>
<name>A0A0A7I510_9BIFI</name>
<evidence type="ECO:0000259" key="4">
    <source>
        <dbReference type="Pfam" id="PF01055"/>
    </source>
</evidence>
<proteinExistence type="inferred from homology"/>
<keyword evidence="2" id="KW-0378">Hydrolase</keyword>
<dbReference type="EMBL" id="CP007456">
    <property type="protein sequence ID" value="AIZ15071.1"/>
    <property type="molecule type" value="Genomic_DNA"/>
</dbReference>
<dbReference type="Gene3D" id="3.20.20.80">
    <property type="entry name" value="Glycosidases"/>
    <property type="match status" value="1"/>
</dbReference>
<dbReference type="GO" id="GO:0006491">
    <property type="term" value="P:N-glycan processing"/>
    <property type="evidence" value="ECO:0007669"/>
    <property type="project" value="TreeGrafter"/>
</dbReference>
<sequence length="918" mass="103024">MTSGATGAADSVNDAVNNTNNTNDVANATDGPFVRYVRKARPNMREASILQGEHWRIGILTESLIRFEWSDSGEFEDNLTQMVVNRDFGADPQFTVTHRDGLLIVDTPALYVTYDGKPFSKEGLSVVVKGVADTQFNTWHYGDEPKHNLKGTARTLDEANGEIPLDDGVISRDGWAVLDDSAANVIVEAHEVNGKPNPLGAWVMPRDHAETDFYFFGYGRRYTEAVQDFYKLAGPTPLLPRFALGNWWSRYYRYTQDEYLQLMDRFKREGIPFTTSVIDMDWHRVDDVDPKYGSGWTGYSWDKQLFPDHEAFLRDLHERGLKATLNVHPRDGVRAFEDDYEAVAKRVGIDPATEEAVEFDLTNPDFVSAYFDMHHRMEAEGVDFWWLDWQQGGVTRQPGLDPLWVLNHLHYLDSGRYATSSERNAGESCGCEKCAEPGARDEHEMHVEQSERNVSGMERNNRWPLTFSRYAGPGSHRYPVGFSGDTIVTWESLQFQPYFTATASNIGYGWWSHDIGGHMCGYRNEHLEARWYQLGTFSPINRLHSSNSQFMGKEPWNFSAEVRDSMVGSLRLRHMMLPYLYTMNYRAAFEGMPLVEPMYWADPNNPQAYEVPDEFRFGTELLVAPIVSDNDDSAQLGSTEAWLPQGEWYDFFDGRRYVSAGKSGRRLEVWRAIDRMPVFAKAGGIVPLQRLGEGNKVNDLGNPESLQVLVFPGANGSFTLKEDDGSVASAASGSASAESCDGQTHVADTRMSFDWKNTDNATQFAISPVEGCADAIPAQRNWEIVFRGVAQPDTQNVRIEIGGKACNTAEITYDQQTLSLSVVVRGVPSTACLNVTIANGLQIAENPVEQDALDVLLHAQMPYISKEHAMQAIREQGVRALGALRTFDTAPRFSNELFVTSGMPDSVISALEEILLRS</sequence>
<dbReference type="KEGG" id="bka:AH68_08410"/>
<dbReference type="PANTHER" id="PTHR22762">
    <property type="entry name" value="ALPHA-GLUCOSIDASE"/>
    <property type="match status" value="1"/>
</dbReference>
<keyword evidence="2" id="KW-0326">Glycosidase</keyword>
<feature type="region of interest" description="Disordered" evidence="3">
    <location>
        <begin position="1"/>
        <end position="25"/>
    </location>
</feature>
<dbReference type="CDD" id="cd06595">
    <property type="entry name" value="GH31_u1"/>
    <property type="match status" value="1"/>
</dbReference>
<dbReference type="GO" id="GO:0005975">
    <property type="term" value="P:carbohydrate metabolic process"/>
    <property type="evidence" value="ECO:0007669"/>
    <property type="project" value="InterPro"/>
</dbReference>
<evidence type="ECO:0000256" key="1">
    <source>
        <dbReference type="ARBA" id="ARBA00007806"/>
    </source>
</evidence>
<dbReference type="InterPro" id="IPR000322">
    <property type="entry name" value="Glyco_hydro_31_TIM"/>
</dbReference>
<dbReference type="Gene3D" id="2.60.40.1180">
    <property type="entry name" value="Golgi alpha-mannosidase II"/>
    <property type="match status" value="2"/>
</dbReference>
<dbReference type="SUPFAM" id="SSF51445">
    <property type="entry name" value="(Trans)glycosidases"/>
    <property type="match status" value="1"/>
</dbReference>
<accession>A0A0A7I510</accession>
<dbReference type="Proteomes" id="UP000030625">
    <property type="component" value="Chromosome"/>
</dbReference>
<evidence type="ECO:0000313" key="6">
    <source>
        <dbReference type="EMBL" id="AIZ15071.1"/>
    </source>
</evidence>
<dbReference type="STRING" id="1447716.AH68_08410"/>
<reference evidence="6 7" key="1">
    <citation type="journal article" date="2015" name="Genome Announc.">
        <title>Complete and Assembled Genome Sequence of Bifidobacterium kashiwanohense PV20-2, Isolated from the Feces of an Anemic Kenyan Infant.</title>
        <authorList>
            <person name="Vazquez-Gutierrez P."/>
            <person name="Lacroix C."/>
            <person name="Chassard C."/>
            <person name="Klumpp J."/>
            <person name="Jans C."/>
            <person name="Stevens M.J."/>
        </authorList>
    </citation>
    <scope>NUCLEOTIDE SEQUENCE [LARGE SCALE GENOMIC DNA]</scope>
    <source>
        <strain evidence="6 7">PV20-2</strain>
    </source>
</reference>
<organism evidence="6 7">
    <name type="scientific">Bifidobacterium catenulatum PV20-2</name>
    <dbReference type="NCBI Taxonomy" id="1447716"/>
    <lineage>
        <taxon>Bacteria</taxon>
        <taxon>Bacillati</taxon>
        <taxon>Actinomycetota</taxon>
        <taxon>Actinomycetes</taxon>
        <taxon>Bifidobacteriales</taxon>
        <taxon>Bifidobacteriaceae</taxon>
        <taxon>Bifidobacterium</taxon>
    </lineage>
</organism>
<dbReference type="AlphaFoldDB" id="A0A0A7I510"/>